<sequence length="94" mass="11015">MAGEKQRTVKVMKEKRTVSDEVKANIKHYNKMKKLIKEALKEGPKTIPEIARATELPAHEATYYVMSMRKYGDVVTGEIDDMDEYFYYHLNQKN</sequence>
<accession>A0A5M4B4R8</accession>
<evidence type="ECO:0000313" key="2">
    <source>
        <dbReference type="Proteomes" id="UP000391834"/>
    </source>
</evidence>
<evidence type="ECO:0000313" key="1">
    <source>
        <dbReference type="EMBL" id="GET34687.1"/>
    </source>
</evidence>
<reference evidence="1 2" key="1">
    <citation type="submission" date="2019-10" db="EMBL/GenBank/DDBJ databases">
        <title>Prolixibacter strains distinguished by the presence of nitrate reductase genes were adept at nitrate-dependent anaerobic corrosion of metallic iron and carbon steel.</title>
        <authorList>
            <person name="Iino T."/>
            <person name="Shono N."/>
            <person name="Ito K."/>
            <person name="Nakamura R."/>
            <person name="Sueoka K."/>
            <person name="Harayama S."/>
            <person name="Ohkuma M."/>
        </authorList>
    </citation>
    <scope>NUCLEOTIDE SEQUENCE [LARGE SCALE GENOMIC DNA]</scope>
    <source>
        <strain evidence="1 2">JCM 13498</strain>
    </source>
</reference>
<protein>
    <recommendedName>
        <fullName evidence="3">Transcriptional regulator</fullName>
    </recommendedName>
</protein>
<name>A0A5M4B4R8_9BACT</name>
<evidence type="ECO:0008006" key="3">
    <source>
        <dbReference type="Google" id="ProtNLM"/>
    </source>
</evidence>
<keyword evidence="2" id="KW-1185">Reference proteome</keyword>
<dbReference type="EMBL" id="BLAX01000001">
    <property type="protein sequence ID" value="GET34687.1"/>
    <property type="molecule type" value="Genomic_DNA"/>
</dbReference>
<organism evidence="1 2">
    <name type="scientific">Prolixibacter bellariivorans</name>
    <dbReference type="NCBI Taxonomy" id="314319"/>
    <lineage>
        <taxon>Bacteria</taxon>
        <taxon>Pseudomonadati</taxon>
        <taxon>Bacteroidota</taxon>
        <taxon>Bacteroidia</taxon>
        <taxon>Marinilabiliales</taxon>
        <taxon>Prolixibacteraceae</taxon>
        <taxon>Prolixibacter</taxon>
    </lineage>
</organism>
<dbReference type="Proteomes" id="UP000391834">
    <property type="component" value="Unassembled WGS sequence"/>
</dbReference>
<gene>
    <name evidence="1" type="ORF">PbJCM13498_35500</name>
</gene>
<dbReference type="RefSeq" id="WP_025865774.1">
    <property type="nucleotide sequence ID" value="NZ_BLAX01000001.1"/>
</dbReference>
<dbReference type="AlphaFoldDB" id="A0A5M4B4R8"/>
<proteinExistence type="predicted"/>
<comment type="caution">
    <text evidence="1">The sequence shown here is derived from an EMBL/GenBank/DDBJ whole genome shotgun (WGS) entry which is preliminary data.</text>
</comment>